<protein>
    <submittedName>
        <fullName evidence="2">Uncharacterized protein</fullName>
    </submittedName>
</protein>
<organism evidence="2 3">
    <name type="scientific">Acholeplasma hippikon</name>
    <dbReference type="NCBI Taxonomy" id="264636"/>
    <lineage>
        <taxon>Bacteria</taxon>
        <taxon>Bacillati</taxon>
        <taxon>Mycoplasmatota</taxon>
        <taxon>Mollicutes</taxon>
        <taxon>Acholeplasmatales</taxon>
        <taxon>Acholeplasmataceae</taxon>
        <taxon>Acholeplasma</taxon>
    </lineage>
</organism>
<dbReference type="STRING" id="1408416.GCA_000702765_00138"/>
<evidence type="ECO:0000313" key="3">
    <source>
        <dbReference type="Proteomes" id="UP000290909"/>
    </source>
</evidence>
<dbReference type="AlphaFoldDB" id="A0A449BKX3"/>
<dbReference type="Proteomes" id="UP000290909">
    <property type="component" value="Chromosome"/>
</dbReference>
<proteinExistence type="predicted"/>
<sequence>MERSLRQRIMFVMFAIVLASVLYAGIFIGDFDFIISNLYLVLFLAALYMDHTDRSRIVLVLSAAVLIVRIILGFAQNPSVALSLPGIAQIVLYVALYLFAQSFLSNSFRKNNTTYMIIILALPAAIFTASDFLSIFRAVIGNINLSSVFILAYALIDLIFPVSIITYTALRMNRID</sequence>
<dbReference type="KEGG" id="ahk:NCTC10172_01134"/>
<gene>
    <name evidence="2" type="ORF">NCTC10172_01134</name>
</gene>
<evidence type="ECO:0000313" key="2">
    <source>
        <dbReference type="EMBL" id="VEU83084.1"/>
    </source>
</evidence>
<feature type="transmembrane region" description="Helical" evidence="1">
    <location>
        <begin position="9"/>
        <end position="28"/>
    </location>
</feature>
<feature type="transmembrane region" description="Helical" evidence="1">
    <location>
        <begin position="34"/>
        <end position="50"/>
    </location>
</feature>
<feature type="transmembrane region" description="Helical" evidence="1">
    <location>
        <begin position="81"/>
        <end position="100"/>
    </location>
</feature>
<keyword evidence="3" id="KW-1185">Reference proteome</keyword>
<name>A0A449BKX3_9MOLU</name>
<accession>A0A449BKX3</accession>
<keyword evidence="1" id="KW-1133">Transmembrane helix</keyword>
<dbReference type="RefSeq" id="WP_035368237.1">
    <property type="nucleotide sequence ID" value="NZ_LR215050.1"/>
</dbReference>
<reference evidence="2 3" key="1">
    <citation type="submission" date="2019-01" db="EMBL/GenBank/DDBJ databases">
        <authorList>
            <consortium name="Pathogen Informatics"/>
        </authorList>
    </citation>
    <scope>NUCLEOTIDE SEQUENCE [LARGE SCALE GENOMIC DNA]</scope>
    <source>
        <strain evidence="2 3">NCTC10172</strain>
    </source>
</reference>
<feature type="transmembrane region" description="Helical" evidence="1">
    <location>
        <begin position="112"/>
        <end position="136"/>
    </location>
</feature>
<keyword evidence="1" id="KW-0812">Transmembrane</keyword>
<evidence type="ECO:0000256" key="1">
    <source>
        <dbReference type="SAM" id="Phobius"/>
    </source>
</evidence>
<dbReference type="EMBL" id="LR215050">
    <property type="protein sequence ID" value="VEU83084.1"/>
    <property type="molecule type" value="Genomic_DNA"/>
</dbReference>
<feature type="transmembrane region" description="Helical" evidence="1">
    <location>
        <begin position="57"/>
        <end position="75"/>
    </location>
</feature>
<keyword evidence="1" id="KW-0472">Membrane</keyword>
<feature type="transmembrane region" description="Helical" evidence="1">
    <location>
        <begin position="148"/>
        <end position="170"/>
    </location>
</feature>